<dbReference type="InterPro" id="IPR012337">
    <property type="entry name" value="RNaseH-like_sf"/>
</dbReference>
<dbReference type="InterPro" id="IPR001357">
    <property type="entry name" value="BRCT_dom"/>
</dbReference>
<name>A0A7Z8YSL0_9FLAO</name>
<dbReference type="PROSITE" id="PS50172">
    <property type="entry name" value="BRCT"/>
    <property type="match status" value="1"/>
</dbReference>
<evidence type="ECO:0000259" key="1">
    <source>
        <dbReference type="PROSITE" id="PS50172"/>
    </source>
</evidence>
<dbReference type="InterPro" id="IPR036420">
    <property type="entry name" value="BRCT_dom_sf"/>
</dbReference>
<dbReference type="Proteomes" id="UP000270205">
    <property type="component" value="Unassembled WGS sequence"/>
</dbReference>
<dbReference type="CDD" id="cd17748">
    <property type="entry name" value="BRCT_DNA_ligase_like"/>
    <property type="match status" value="1"/>
</dbReference>
<dbReference type="RefSeq" id="WP_125151706.1">
    <property type="nucleotide sequence ID" value="NZ_UYIV01000001.1"/>
</dbReference>
<proteinExistence type="predicted"/>
<keyword evidence="2" id="KW-0436">Ligase</keyword>
<protein>
    <submittedName>
        <fullName evidence="2">NAD-dependent DNA ligase LigA</fullName>
        <ecNumber evidence="2">6.5.1.2</ecNumber>
    </submittedName>
</protein>
<organism evidence="2 3">
    <name type="scientific">Bergeyella zoohelcum</name>
    <dbReference type="NCBI Taxonomy" id="1015"/>
    <lineage>
        <taxon>Bacteria</taxon>
        <taxon>Pseudomonadati</taxon>
        <taxon>Bacteroidota</taxon>
        <taxon>Flavobacteriia</taxon>
        <taxon>Flavobacteriales</taxon>
        <taxon>Weeksellaceae</taxon>
        <taxon>Bergeyella</taxon>
    </lineage>
</organism>
<dbReference type="GO" id="GO:0006259">
    <property type="term" value="P:DNA metabolic process"/>
    <property type="evidence" value="ECO:0007669"/>
    <property type="project" value="UniProtKB-ARBA"/>
</dbReference>
<dbReference type="GO" id="GO:0003676">
    <property type="term" value="F:nucleic acid binding"/>
    <property type="evidence" value="ECO:0007669"/>
    <property type="project" value="InterPro"/>
</dbReference>
<dbReference type="InterPro" id="IPR036397">
    <property type="entry name" value="RNaseH_sf"/>
</dbReference>
<gene>
    <name evidence="2" type="primary">ligA_2</name>
    <name evidence="2" type="ORF">NCTC12929_02029</name>
</gene>
<dbReference type="EC" id="6.5.1.2" evidence="2"/>
<dbReference type="GO" id="GO:0008408">
    <property type="term" value="F:3'-5' exonuclease activity"/>
    <property type="evidence" value="ECO:0007669"/>
    <property type="project" value="TreeGrafter"/>
</dbReference>
<dbReference type="GO" id="GO:0003911">
    <property type="term" value="F:DNA ligase (NAD+) activity"/>
    <property type="evidence" value="ECO:0007669"/>
    <property type="project" value="UniProtKB-EC"/>
</dbReference>
<dbReference type="GO" id="GO:0005829">
    <property type="term" value="C:cytosol"/>
    <property type="evidence" value="ECO:0007669"/>
    <property type="project" value="TreeGrafter"/>
</dbReference>
<sequence>MDFVAIDFETANELRSSTCAVGVCVVENSKIVEGREWLIQPFENRYSKININIHGITPEMTADKPTFIEVWDEIKPYIDNRTIIAHNGENFERTVLEQTLKLYNLSIYDLSFKMVDTLTLSKNLFKHLKDYTLQDICQLVAVPFENSKYHNALYDAKKTAELGLLLYEHFTLDSNFNFTLDYVPKSRARRGSLLGSNKEEIAKNKEARKISSELKQMKTDVEDTSHPLYQKRVVITGVFQSFPVREEMAKLLYNIGADINTSISSRTDFVVIGEKAGPKKLEQIEKLGIATIDEQEFLKLFNL</sequence>
<evidence type="ECO:0000313" key="3">
    <source>
        <dbReference type="Proteomes" id="UP000270205"/>
    </source>
</evidence>
<dbReference type="AlphaFoldDB" id="A0A7Z8YSL0"/>
<dbReference type="SUPFAM" id="SSF52113">
    <property type="entry name" value="BRCT domain"/>
    <property type="match status" value="1"/>
</dbReference>
<dbReference type="EMBL" id="UYIV01000001">
    <property type="protein sequence ID" value="VDH05868.1"/>
    <property type="molecule type" value="Genomic_DNA"/>
</dbReference>
<comment type="caution">
    <text evidence="2">The sequence shown here is derived from an EMBL/GenBank/DDBJ whole genome shotgun (WGS) entry which is preliminary data.</text>
</comment>
<dbReference type="InterPro" id="IPR013520">
    <property type="entry name" value="Ribonucl_H"/>
</dbReference>
<dbReference type="Pfam" id="PF00929">
    <property type="entry name" value="RNase_T"/>
    <property type="match status" value="1"/>
</dbReference>
<feature type="domain" description="BRCT" evidence="1">
    <location>
        <begin position="223"/>
        <end position="303"/>
    </location>
</feature>
<dbReference type="PANTHER" id="PTHR30231">
    <property type="entry name" value="DNA POLYMERASE III SUBUNIT EPSILON"/>
    <property type="match status" value="1"/>
</dbReference>
<dbReference type="SUPFAM" id="SSF53098">
    <property type="entry name" value="Ribonuclease H-like"/>
    <property type="match status" value="1"/>
</dbReference>
<dbReference type="SMART" id="SM00479">
    <property type="entry name" value="EXOIII"/>
    <property type="match status" value="1"/>
</dbReference>
<dbReference type="SMART" id="SM00292">
    <property type="entry name" value="BRCT"/>
    <property type="match status" value="1"/>
</dbReference>
<accession>A0A7Z8YSL0</accession>
<dbReference type="Gene3D" id="3.40.50.10190">
    <property type="entry name" value="BRCT domain"/>
    <property type="match status" value="1"/>
</dbReference>
<reference evidence="2 3" key="1">
    <citation type="submission" date="2018-11" db="EMBL/GenBank/DDBJ databases">
        <authorList>
            <consortium name="Pathogen Informatics"/>
        </authorList>
    </citation>
    <scope>NUCLEOTIDE SEQUENCE [LARGE SCALE GENOMIC DNA]</scope>
    <source>
        <strain evidence="2 3">NCTC12929</strain>
    </source>
</reference>
<dbReference type="Gene3D" id="3.30.420.10">
    <property type="entry name" value="Ribonuclease H-like superfamily/Ribonuclease H"/>
    <property type="match status" value="1"/>
</dbReference>
<dbReference type="PANTHER" id="PTHR30231:SF42">
    <property type="entry name" value="EXONUCLEASE"/>
    <property type="match status" value="1"/>
</dbReference>
<dbReference type="Pfam" id="PF00533">
    <property type="entry name" value="BRCT"/>
    <property type="match status" value="1"/>
</dbReference>
<evidence type="ECO:0000313" key="2">
    <source>
        <dbReference type="EMBL" id="VDH05868.1"/>
    </source>
</evidence>